<dbReference type="PANTHER" id="PTHR38123:SF4">
    <property type="entry name" value="CELL WALL GALACTOMANNOPROTEIN, PUTATIVE (AFU_ORTHOLOGUE AFUA_4G00870)-RELATED"/>
    <property type="match status" value="1"/>
</dbReference>
<dbReference type="AlphaFoldDB" id="A0A6A7BTD6"/>
<dbReference type="Gene3D" id="1.20.1280.140">
    <property type="match status" value="1"/>
</dbReference>
<feature type="chain" id="PRO_5025687023" evidence="1">
    <location>
        <begin position="22"/>
        <end position="172"/>
    </location>
</feature>
<dbReference type="GO" id="GO:0005576">
    <property type="term" value="C:extracellular region"/>
    <property type="evidence" value="ECO:0007669"/>
    <property type="project" value="TreeGrafter"/>
</dbReference>
<evidence type="ECO:0000313" key="3">
    <source>
        <dbReference type="Proteomes" id="UP000799421"/>
    </source>
</evidence>
<dbReference type="EMBL" id="MU006015">
    <property type="protein sequence ID" value="KAF2858197.1"/>
    <property type="molecule type" value="Genomic_DNA"/>
</dbReference>
<reference evidence="2" key="1">
    <citation type="journal article" date="2020" name="Stud. Mycol.">
        <title>101 Dothideomycetes genomes: a test case for predicting lifestyles and emergence of pathogens.</title>
        <authorList>
            <person name="Haridas S."/>
            <person name="Albert R."/>
            <person name="Binder M."/>
            <person name="Bloem J."/>
            <person name="Labutti K."/>
            <person name="Salamov A."/>
            <person name="Andreopoulos B."/>
            <person name="Baker S."/>
            <person name="Barry K."/>
            <person name="Bills G."/>
            <person name="Bluhm B."/>
            <person name="Cannon C."/>
            <person name="Castanera R."/>
            <person name="Culley D."/>
            <person name="Daum C."/>
            <person name="Ezra D."/>
            <person name="Gonzalez J."/>
            <person name="Henrissat B."/>
            <person name="Kuo A."/>
            <person name="Liang C."/>
            <person name="Lipzen A."/>
            <person name="Lutzoni F."/>
            <person name="Magnuson J."/>
            <person name="Mondo S."/>
            <person name="Nolan M."/>
            <person name="Ohm R."/>
            <person name="Pangilinan J."/>
            <person name="Park H.-J."/>
            <person name="Ramirez L."/>
            <person name="Alfaro M."/>
            <person name="Sun H."/>
            <person name="Tritt A."/>
            <person name="Yoshinaga Y."/>
            <person name="Zwiers L.-H."/>
            <person name="Turgeon B."/>
            <person name="Goodwin S."/>
            <person name="Spatafora J."/>
            <person name="Crous P."/>
            <person name="Grigoriev I."/>
        </authorList>
    </citation>
    <scope>NUCLEOTIDE SEQUENCE</scope>
    <source>
        <strain evidence="2">CBS 480.64</strain>
    </source>
</reference>
<dbReference type="Proteomes" id="UP000799421">
    <property type="component" value="Unassembled WGS sequence"/>
</dbReference>
<organism evidence="2 3">
    <name type="scientific">Piedraia hortae CBS 480.64</name>
    <dbReference type="NCBI Taxonomy" id="1314780"/>
    <lineage>
        <taxon>Eukaryota</taxon>
        <taxon>Fungi</taxon>
        <taxon>Dikarya</taxon>
        <taxon>Ascomycota</taxon>
        <taxon>Pezizomycotina</taxon>
        <taxon>Dothideomycetes</taxon>
        <taxon>Dothideomycetidae</taxon>
        <taxon>Capnodiales</taxon>
        <taxon>Piedraiaceae</taxon>
        <taxon>Piedraia</taxon>
    </lineage>
</organism>
<dbReference type="InterPro" id="IPR021054">
    <property type="entry name" value="Cell_wall_mannoprotein_1"/>
</dbReference>
<dbReference type="Pfam" id="PF12296">
    <property type="entry name" value="HsbA"/>
    <property type="match status" value="1"/>
</dbReference>
<evidence type="ECO:0000313" key="2">
    <source>
        <dbReference type="EMBL" id="KAF2858197.1"/>
    </source>
</evidence>
<protein>
    <submittedName>
        <fullName evidence="2">Uncharacterized protein</fullName>
    </submittedName>
</protein>
<proteinExistence type="predicted"/>
<feature type="signal peptide" evidence="1">
    <location>
        <begin position="1"/>
        <end position="21"/>
    </location>
</feature>
<sequence>MVKFLRLIFVTLSVLSTTAIADGNAIVKSTHQISKSTAKLNNTIAGWKGGVFGPVRIGIKAGGVMAHALKGAIVAKKSGKLTKDESMAVGVATLGLVQDIKNTLDSVVKAKPKFKRLLMKSIVRSSIRTAYKATKKITKAVISKVPDDLKKIAEQMVGSLHEAFLQAIAAYK</sequence>
<gene>
    <name evidence="2" type="ORF">K470DRAFT_221690</name>
</gene>
<accession>A0A6A7BTD6</accession>
<dbReference type="OrthoDB" id="2422134at2759"/>
<evidence type="ECO:0000256" key="1">
    <source>
        <dbReference type="SAM" id="SignalP"/>
    </source>
</evidence>
<name>A0A6A7BTD6_9PEZI</name>
<dbReference type="PANTHER" id="PTHR38123">
    <property type="entry name" value="CELL WALL SERINE-THREONINE-RICH GALACTOMANNOPROTEIN MP1 (AFU_ORTHOLOGUE AFUA_4G03240)"/>
    <property type="match status" value="1"/>
</dbReference>
<keyword evidence="1" id="KW-0732">Signal</keyword>
<keyword evidence="3" id="KW-1185">Reference proteome</keyword>